<keyword evidence="1" id="KW-0805">Transcription regulation</keyword>
<dbReference type="GO" id="GO:0000160">
    <property type="term" value="P:phosphorelay signal transduction system"/>
    <property type="evidence" value="ECO:0007669"/>
    <property type="project" value="InterPro"/>
</dbReference>
<comment type="caution">
    <text evidence="7">The sequence shown here is derived from an EMBL/GenBank/DDBJ whole genome shotgun (WGS) entry which is preliminary data.</text>
</comment>
<dbReference type="GO" id="GO:0006355">
    <property type="term" value="P:regulation of DNA-templated transcription"/>
    <property type="evidence" value="ECO:0007669"/>
    <property type="project" value="InterPro"/>
</dbReference>
<dbReference type="InterPro" id="IPR011006">
    <property type="entry name" value="CheY-like_superfamily"/>
</dbReference>
<dbReference type="InterPro" id="IPR036388">
    <property type="entry name" value="WH-like_DNA-bd_sf"/>
</dbReference>
<dbReference type="SUPFAM" id="SSF46894">
    <property type="entry name" value="C-terminal effector domain of the bipartite response regulators"/>
    <property type="match status" value="1"/>
</dbReference>
<dbReference type="InterPro" id="IPR016032">
    <property type="entry name" value="Sig_transdc_resp-reg_C-effctor"/>
</dbReference>
<evidence type="ECO:0000313" key="7">
    <source>
        <dbReference type="EMBL" id="CAG4882216.1"/>
    </source>
</evidence>
<dbReference type="AlphaFoldDB" id="A0A916N863"/>
<gene>
    <name evidence="7" type="primary">tdiR</name>
    <name evidence="7" type="ORF">GTOL_10098</name>
</gene>
<feature type="domain" description="HTH luxR-type" evidence="5">
    <location>
        <begin position="137"/>
        <end position="202"/>
    </location>
</feature>
<dbReference type="InterPro" id="IPR000792">
    <property type="entry name" value="Tscrpt_reg_LuxR_C"/>
</dbReference>
<organism evidence="7 8">
    <name type="scientific">Georgfuchsia toluolica</name>
    <dbReference type="NCBI Taxonomy" id="424218"/>
    <lineage>
        <taxon>Bacteria</taxon>
        <taxon>Pseudomonadati</taxon>
        <taxon>Pseudomonadota</taxon>
        <taxon>Betaproteobacteria</taxon>
        <taxon>Nitrosomonadales</taxon>
        <taxon>Sterolibacteriaceae</taxon>
        <taxon>Georgfuchsia</taxon>
    </lineage>
</organism>
<keyword evidence="8" id="KW-1185">Reference proteome</keyword>
<evidence type="ECO:0000256" key="2">
    <source>
        <dbReference type="ARBA" id="ARBA00023125"/>
    </source>
</evidence>
<keyword evidence="2" id="KW-0238">DNA-binding</keyword>
<reference evidence="7" key="1">
    <citation type="submission" date="2021-04" db="EMBL/GenBank/DDBJ databases">
        <authorList>
            <person name="Hornung B."/>
        </authorList>
    </citation>
    <scope>NUCLEOTIDE SEQUENCE</scope>
    <source>
        <strain evidence="7">G5G6</strain>
    </source>
</reference>
<dbReference type="CDD" id="cd17537">
    <property type="entry name" value="REC_FixJ"/>
    <property type="match status" value="1"/>
</dbReference>
<sequence length="219" mass="24425">MDSNNARIFVIDDEESVRHSIAWLVGSMSLKVEEFASAQSFLDENISCSLGCLIVDVRMPNMSGLQLQKVLLERNFQLPIIFLSAYGDAHMGAHAIKNGAIDFLQKPYQNQDLLDAINSALKVCKDQLESKAKTTGYFEKFDSLSQREKEVLNLVAEGKTSKQIAQMLEISHKTVEAHRASFLRKLGSKSTSSVIQMAVLANQHCRECGWLPPFVNCKS</sequence>
<dbReference type="SMART" id="SM00448">
    <property type="entry name" value="REC"/>
    <property type="match status" value="1"/>
</dbReference>
<dbReference type="Gene3D" id="3.40.50.2300">
    <property type="match status" value="1"/>
</dbReference>
<dbReference type="GO" id="GO:0003677">
    <property type="term" value="F:DNA binding"/>
    <property type="evidence" value="ECO:0007669"/>
    <property type="project" value="UniProtKB-KW"/>
</dbReference>
<dbReference type="PROSITE" id="PS50110">
    <property type="entry name" value="RESPONSE_REGULATORY"/>
    <property type="match status" value="1"/>
</dbReference>
<dbReference type="PANTHER" id="PTHR44688">
    <property type="entry name" value="DNA-BINDING TRANSCRIPTIONAL ACTIVATOR DEVR_DOSR"/>
    <property type="match status" value="1"/>
</dbReference>
<dbReference type="RefSeq" id="WP_220634313.1">
    <property type="nucleotide sequence ID" value="NZ_CAJQUM010000001.1"/>
</dbReference>
<dbReference type="PROSITE" id="PS50043">
    <property type="entry name" value="HTH_LUXR_2"/>
    <property type="match status" value="1"/>
</dbReference>
<evidence type="ECO:0000259" key="5">
    <source>
        <dbReference type="PROSITE" id="PS50043"/>
    </source>
</evidence>
<dbReference type="EMBL" id="CAJQUM010000001">
    <property type="protein sequence ID" value="CAG4882216.1"/>
    <property type="molecule type" value="Genomic_DNA"/>
</dbReference>
<dbReference type="Proteomes" id="UP000742786">
    <property type="component" value="Unassembled WGS sequence"/>
</dbReference>
<evidence type="ECO:0000259" key="6">
    <source>
        <dbReference type="PROSITE" id="PS50110"/>
    </source>
</evidence>
<dbReference type="SMART" id="SM00421">
    <property type="entry name" value="HTH_LUXR"/>
    <property type="match status" value="1"/>
</dbReference>
<feature type="domain" description="Response regulatory" evidence="6">
    <location>
        <begin position="7"/>
        <end position="121"/>
    </location>
</feature>
<evidence type="ECO:0000313" key="8">
    <source>
        <dbReference type="Proteomes" id="UP000742786"/>
    </source>
</evidence>
<dbReference type="InterPro" id="IPR001789">
    <property type="entry name" value="Sig_transdc_resp-reg_receiver"/>
</dbReference>
<dbReference type="Pfam" id="PF00196">
    <property type="entry name" value="GerE"/>
    <property type="match status" value="1"/>
</dbReference>
<name>A0A916N863_9PROT</name>
<dbReference type="PRINTS" id="PR00038">
    <property type="entry name" value="HTHLUXR"/>
</dbReference>
<dbReference type="Gene3D" id="1.10.10.10">
    <property type="entry name" value="Winged helix-like DNA-binding domain superfamily/Winged helix DNA-binding domain"/>
    <property type="match status" value="1"/>
</dbReference>
<evidence type="ECO:0000256" key="4">
    <source>
        <dbReference type="PROSITE-ProRule" id="PRU00169"/>
    </source>
</evidence>
<proteinExistence type="predicted"/>
<evidence type="ECO:0000256" key="3">
    <source>
        <dbReference type="ARBA" id="ARBA00023163"/>
    </source>
</evidence>
<evidence type="ECO:0000256" key="1">
    <source>
        <dbReference type="ARBA" id="ARBA00023015"/>
    </source>
</evidence>
<protein>
    <submittedName>
        <fullName evidence="7">Transcriptional regulatory protein TdiR</fullName>
    </submittedName>
</protein>
<feature type="modified residue" description="4-aspartylphosphate" evidence="4">
    <location>
        <position position="56"/>
    </location>
</feature>
<accession>A0A916N863</accession>
<keyword evidence="3" id="KW-0804">Transcription</keyword>
<dbReference type="CDD" id="cd06170">
    <property type="entry name" value="LuxR_C_like"/>
    <property type="match status" value="1"/>
</dbReference>
<dbReference type="Pfam" id="PF00072">
    <property type="entry name" value="Response_reg"/>
    <property type="match status" value="1"/>
</dbReference>
<dbReference type="SUPFAM" id="SSF52172">
    <property type="entry name" value="CheY-like"/>
    <property type="match status" value="1"/>
</dbReference>
<dbReference type="PANTHER" id="PTHR44688:SF16">
    <property type="entry name" value="DNA-BINDING TRANSCRIPTIONAL ACTIVATOR DEVR_DOSR"/>
    <property type="match status" value="1"/>
</dbReference>
<keyword evidence="4" id="KW-0597">Phosphoprotein</keyword>